<evidence type="ECO:0000313" key="2">
    <source>
        <dbReference type="EMBL" id="TEB32967.1"/>
    </source>
</evidence>
<feature type="region of interest" description="Disordered" evidence="1">
    <location>
        <begin position="97"/>
        <end position="145"/>
    </location>
</feature>
<reference evidence="2 3" key="1">
    <citation type="journal article" date="2019" name="Nat. Ecol. Evol.">
        <title>Megaphylogeny resolves global patterns of mushroom evolution.</title>
        <authorList>
            <person name="Varga T."/>
            <person name="Krizsan K."/>
            <person name="Foldi C."/>
            <person name="Dima B."/>
            <person name="Sanchez-Garcia M."/>
            <person name="Sanchez-Ramirez S."/>
            <person name="Szollosi G.J."/>
            <person name="Szarkandi J.G."/>
            <person name="Papp V."/>
            <person name="Albert L."/>
            <person name="Andreopoulos W."/>
            <person name="Angelini C."/>
            <person name="Antonin V."/>
            <person name="Barry K.W."/>
            <person name="Bougher N.L."/>
            <person name="Buchanan P."/>
            <person name="Buyck B."/>
            <person name="Bense V."/>
            <person name="Catcheside P."/>
            <person name="Chovatia M."/>
            <person name="Cooper J."/>
            <person name="Damon W."/>
            <person name="Desjardin D."/>
            <person name="Finy P."/>
            <person name="Geml J."/>
            <person name="Haridas S."/>
            <person name="Hughes K."/>
            <person name="Justo A."/>
            <person name="Karasinski D."/>
            <person name="Kautmanova I."/>
            <person name="Kiss B."/>
            <person name="Kocsube S."/>
            <person name="Kotiranta H."/>
            <person name="LaButti K.M."/>
            <person name="Lechner B.E."/>
            <person name="Liimatainen K."/>
            <person name="Lipzen A."/>
            <person name="Lukacs Z."/>
            <person name="Mihaltcheva S."/>
            <person name="Morgado L.N."/>
            <person name="Niskanen T."/>
            <person name="Noordeloos M.E."/>
            <person name="Ohm R.A."/>
            <person name="Ortiz-Santana B."/>
            <person name="Ovrebo C."/>
            <person name="Racz N."/>
            <person name="Riley R."/>
            <person name="Savchenko A."/>
            <person name="Shiryaev A."/>
            <person name="Soop K."/>
            <person name="Spirin V."/>
            <person name="Szebenyi C."/>
            <person name="Tomsovsky M."/>
            <person name="Tulloss R.E."/>
            <person name="Uehling J."/>
            <person name="Grigoriev I.V."/>
            <person name="Vagvolgyi C."/>
            <person name="Papp T."/>
            <person name="Martin F.M."/>
            <person name="Miettinen O."/>
            <person name="Hibbett D.S."/>
            <person name="Nagy L.G."/>
        </authorList>
    </citation>
    <scope>NUCLEOTIDE SEQUENCE [LARGE SCALE GENOMIC DNA]</scope>
    <source>
        <strain evidence="2 3">FP101781</strain>
    </source>
</reference>
<dbReference type="AlphaFoldDB" id="A0A4Y7TFL2"/>
<keyword evidence="3" id="KW-1185">Reference proteome</keyword>
<proteinExistence type="predicted"/>
<accession>A0A4Y7TFL2</accession>
<organism evidence="2 3">
    <name type="scientific">Coprinellus micaceus</name>
    <name type="common">Glistening ink-cap mushroom</name>
    <name type="synonym">Coprinus micaceus</name>
    <dbReference type="NCBI Taxonomy" id="71717"/>
    <lineage>
        <taxon>Eukaryota</taxon>
        <taxon>Fungi</taxon>
        <taxon>Dikarya</taxon>
        <taxon>Basidiomycota</taxon>
        <taxon>Agaricomycotina</taxon>
        <taxon>Agaricomycetes</taxon>
        <taxon>Agaricomycetidae</taxon>
        <taxon>Agaricales</taxon>
        <taxon>Agaricineae</taxon>
        <taxon>Psathyrellaceae</taxon>
        <taxon>Coprinellus</taxon>
    </lineage>
</organism>
<sequence length="222" mass="24648">MAITNAPLPVAPMSHPYCGPASMECVNETLPPAQRFTPNSVCNFSLPSGFSSSSFCPRSPPSTSTSIISSSLGEPALSPIVEESSFFLDHEYDSDARRSTRRSMRSGSRRLKKRAPRPPPPSIRSARSRSSEDPHAPISPISERSARSELSEISFSARTYRSGWTSSLCSDDTFDYLNDPHLPYWRLTIRRHLRRFRAFFSGTSGKHCTPSRSSGLSVRRFA</sequence>
<protein>
    <submittedName>
        <fullName evidence="2">Uncharacterized protein</fullName>
    </submittedName>
</protein>
<dbReference type="Proteomes" id="UP000298030">
    <property type="component" value="Unassembled WGS sequence"/>
</dbReference>
<dbReference type="OrthoDB" id="3069769at2759"/>
<evidence type="ECO:0000313" key="3">
    <source>
        <dbReference type="Proteomes" id="UP000298030"/>
    </source>
</evidence>
<feature type="compositionally biased region" description="Basic residues" evidence="1">
    <location>
        <begin position="99"/>
        <end position="116"/>
    </location>
</feature>
<comment type="caution">
    <text evidence="2">The sequence shown here is derived from an EMBL/GenBank/DDBJ whole genome shotgun (WGS) entry which is preliminary data.</text>
</comment>
<gene>
    <name evidence="2" type="ORF">FA13DRAFT_1731484</name>
</gene>
<name>A0A4Y7TFL2_COPMI</name>
<evidence type="ECO:0000256" key="1">
    <source>
        <dbReference type="SAM" id="MobiDB-lite"/>
    </source>
</evidence>
<dbReference type="EMBL" id="QPFP01000014">
    <property type="protein sequence ID" value="TEB32967.1"/>
    <property type="molecule type" value="Genomic_DNA"/>
</dbReference>